<gene>
    <name evidence="1" type="ORF">EA473_14175</name>
</gene>
<comment type="caution">
    <text evidence="1">The sequence shown here is derived from an EMBL/GenBank/DDBJ whole genome shotgun (WGS) entry which is preliminary data.</text>
</comment>
<name>A0A3N6LUC7_NATCH</name>
<dbReference type="Proteomes" id="UP000282323">
    <property type="component" value="Unassembled WGS sequence"/>
</dbReference>
<dbReference type="AlphaFoldDB" id="A0A3N6LUC7"/>
<evidence type="ECO:0000313" key="2">
    <source>
        <dbReference type="Proteomes" id="UP000282323"/>
    </source>
</evidence>
<dbReference type="EMBL" id="REGA01000012">
    <property type="protein sequence ID" value="RQG93853.1"/>
    <property type="molecule type" value="Genomic_DNA"/>
</dbReference>
<protein>
    <submittedName>
        <fullName evidence="1">Uncharacterized protein</fullName>
    </submittedName>
</protein>
<accession>A0A3N6LUC7</accession>
<evidence type="ECO:0000313" key="1">
    <source>
        <dbReference type="EMBL" id="RQG93853.1"/>
    </source>
</evidence>
<reference evidence="1 2" key="1">
    <citation type="submission" date="2018-10" db="EMBL/GenBank/DDBJ databases">
        <title>Natrarchaeobius chitinivorans gen. nov., sp. nov., and Natrarchaeobius haloalkaliphilus sp. nov., alkaliphilic, chitin-utilizing haloarchaea from hypersaline alkaline lakes.</title>
        <authorList>
            <person name="Sorokin D.Y."/>
            <person name="Elcheninov A.G."/>
            <person name="Kostrikina N.A."/>
            <person name="Bale N.J."/>
            <person name="Sinninghe Damste J.S."/>
            <person name="Khijniak T.V."/>
            <person name="Kublanov I.V."/>
            <person name="Toshchakov S.V."/>
        </authorList>
    </citation>
    <scope>NUCLEOTIDE SEQUENCE [LARGE SCALE GENOMIC DNA]</scope>
    <source>
        <strain evidence="1 2">AArcht4T</strain>
    </source>
</reference>
<proteinExistence type="predicted"/>
<keyword evidence="2" id="KW-1185">Reference proteome</keyword>
<organism evidence="1 2">
    <name type="scientific">Natrarchaeobius chitinivorans</name>
    <dbReference type="NCBI Taxonomy" id="1679083"/>
    <lineage>
        <taxon>Archaea</taxon>
        <taxon>Methanobacteriati</taxon>
        <taxon>Methanobacteriota</taxon>
        <taxon>Stenosarchaea group</taxon>
        <taxon>Halobacteria</taxon>
        <taxon>Halobacteriales</taxon>
        <taxon>Natrialbaceae</taxon>
        <taxon>Natrarchaeobius</taxon>
    </lineage>
</organism>
<sequence length="90" mass="9725">MVLSLERYTVNAVDQCRPENESGRNPRPVDDASSALGHLLGPAEIRESRLEVVGISSVESTSGKVGWGRFERRRDVLACAARASSSSNLP</sequence>